<dbReference type="EMBL" id="WTVQ01000021">
    <property type="protein sequence ID" value="NMG75802.1"/>
    <property type="molecule type" value="Genomic_DNA"/>
</dbReference>
<comment type="caution">
    <text evidence="1">The sequence shown here is derived from an EMBL/GenBank/DDBJ whole genome shotgun (WGS) entry which is preliminary data.</text>
</comment>
<dbReference type="RefSeq" id="WP_169260955.1">
    <property type="nucleotide sequence ID" value="NZ_WTVQ01000021.1"/>
</dbReference>
<accession>A0ABX1QBN5</accession>
<organism evidence="1 2">
    <name type="scientific">Aromatoleum diolicum</name>
    <dbReference type="NCBI Taxonomy" id="75796"/>
    <lineage>
        <taxon>Bacteria</taxon>
        <taxon>Pseudomonadati</taxon>
        <taxon>Pseudomonadota</taxon>
        <taxon>Betaproteobacteria</taxon>
        <taxon>Rhodocyclales</taxon>
        <taxon>Rhodocyclaceae</taxon>
        <taxon>Aromatoleum</taxon>
    </lineage>
</organism>
<keyword evidence="2" id="KW-1185">Reference proteome</keyword>
<evidence type="ECO:0000313" key="2">
    <source>
        <dbReference type="Proteomes" id="UP000648984"/>
    </source>
</evidence>
<protein>
    <submittedName>
        <fullName evidence="1">Uncharacterized protein</fullName>
    </submittedName>
</protein>
<gene>
    <name evidence="1" type="ORF">GPA25_13625</name>
</gene>
<evidence type="ECO:0000313" key="1">
    <source>
        <dbReference type="EMBL" id="NMG75802.1"/>
    </source>
</evidence>
<sequence>MLLADKRIELDPRPAPRRLAPVEVVMIGHCPSVDGNAEWKRLARDAAVLAEIASLGFTAEVTRLRALDDGTSEAAPGDGALQALYRLPIPIHSLGYFQALFPQAFDTDGDYRSALAGRAAWLPAAVQDFFAGSETGFRDTRTLWIIRVPESEGVRAFLPQPDAKLIEPSQLGAFERALLVARAGIIALPDLERLLVPPALPDIPRVRLENPDPVFLPCGTEIDDTHRERRHSNEMPAASASLPALDIVPPIVRALARLRPDMQCLLALPFDLRPRDELPAPSREFLDHIAQIAGHAGSEAGGGEAVTPYIELAEKLRHLQLVWPYLRGAEQSLGSPCGLIAGMQARVAQRHGAWRSIAGRPLPGVSLPWPPVTQQQATALREAPGVTVLLQRAGTLQVDDEALCAPCLPAADLRRMRATSRALEHWRSAEVMRFMGWVRRELQALGEQLVFDVDPHDPRPELALRSFFGRLHDAGALRGARPEDAYRIRQLPDAESTIGFEIEIAPAYPIDRLRITFLHDRHAGAADARIEAIDG</sequence>
<name>A0ABX1QBN5_9RHOO</name>
<dbReference type="Proteomes" id="UP000648984">
    <property type="component" value="Unassembled WGS sequence"/>
</dbReference>
<reference evidence="1 2" key="1">
    <citation type="submission" date="2019-12" db="EMBL/GenBank/DDBJ databases">
        <title>Comparative genomics gives insights into the taxonomy of the Azoarcus-Aromatoleum group and reveals separate origins of nif in the plant-associated Azoarcus and non-plant-associated Aromatoleum sub-groups.</title>
        <authorList>
            <person name="Lafos M."/>
            <person name="Maluk M."/>
            <person name="Batista M."/>
            <person name="Junghare M."/>
            <person name="Carmona M."/>
            <person name="Faoro H."/>
            <person name="Cruz L.M."/>
            <person name="Battistoni F."/>
            <person name="De Souza E."/>
            <person name="Pedrosa F."/>
            <person name="Chen W.-M."/>
            <person name="Poole P.S."/>
            <person name="Dixon R.A."/>
            <person name="James E.K."/>
        </authorList>
    </citation>
    <scope>NUCLEOTIDE SEQUENCE [LARGE SCALE GENOMIC DNA]</scope>
    <source>
        <strain evidence="1 2">22Lin</strain>
    </source>
</reference>
<proteinExistence type="predicted"/>